<dbReference type="GO" id="GO:0009279">
    <property type="term" value="C:cell outer membrane"/>
    <property type="evidence" value="ECO:0007669"/>
    <property type="project" value="UniProtKB-SubCell"/>
</dbReference>
<evidence type="ECO:0000256" key="5">
    <source>
        <dbReference type="ARBA" id="ARBA00023143"/>
    </source>
</evidence>
<evidence type="ECO:0000256" key="1">
    <source>
        <dbReference type="ARBA" id="ARBA00002591"/>
    </source>
</evidence>
<evidence type="ECO:0000313" key="9">
    <source>
        <dbReference type="EMBL" id="QYZ69945.1"/>
    </source>
</evidence>
<keyword evidence="7" id="KW-0449">Lipoprotein</keyword>
<organism evidence="9 10">
    <name type="scientific">Neotabrizicola shimadae</name>
    <dbReference type="NCBI Taxonomy" id="2807096"/>
    <lineage>
        <taxon>Bacteria</taxon>
        <taxon>Pseudomonadati</taxon>
        <taxon>Pseudomonadota</taxon>
        <taxon>Alphaproteobacteria</taxon>
        <taxon>Rhodobacterales</taxon>
        <taxon>Paracoccaceae</taxon>
        <taxon>Neotabrizicola</taxon>
    </lineage>
</organism>
<evidence type="ECO:0000256" key="8">
    <source>
        <dbReference type="SAM" id="SignalP"/>
    </source>
</evidence>
<dbReference type="KEGG" id="nsm:JO391_20055"/>
<keyword evidence="9" id="KW-0969">Cilium</keyword>
<comment type="subunit">
    <text evidence="7">The basal body constitutes a major portion of the flagellar organelle and consists of four rings (L,P,S, and M) mounted on a central rod.</text>
</comment>
<accession>A0A8G0ZWF9</accession>
<dbReference type="RefSeq" id="WP_220662161.1">
    <property type="nucleotide sequence ID" value="NZ_CP069370.1"/>
</dbReference>
<dbReference type="InterPro" id="IPR000527">
    <property type="entry name" value="Flag_Lring"/>
</dbReference>
<feature type="chain" id="PRO_5034091860" description="Flagellar L-ring protein" evidence="8">
    <location>
        <begin position="17"/>
        <end position="240"/>
    </location>
</feature>
<keyword evidence="10" id="KW-1185">Reference proteome</keyword>
<protein>
    <recommendedName>
        <fullName evidence="7">Flagellar L-ring protein</fullName>
    </recommendedName>
    <alternativeName>
        <fullName evidence="7">Basal body L-ring protein</fullName>
    </alternativeName>
</protein>
<keyword evidence="9" id="KW-0966">Cell projection</keyword>
<name>A0A8G0ZWF9_9RHOB</name>
<keyword evidence="3 7" id="KW-0732">Signal</keyword>
<comment type="similarity">
    <text evidence="2 7">Belongs to the FlgH family.</text>
</comment>
<evidence type="ECO:0000256" key="2">
    <source>
        <dbReference type="ARBA" id="ARBA00006929"/>
    </source>
</evidence>
<dbReference type="PRINTS" id="PR01008">
    <property type="entry name" value="FLGLRINGFLGH"/>
</dbReference>
<evidence type="ECO:0000256" key="4">
    <source>
        <dbReference type="ARBA" id="ARBA00023136"/>
    </source>
</evidence>
<gene>
    <name evidence="7" type="primary">flgH</name>
    <name evidence="9" type="ORF">JO391_20055</name>
</gene>
<keyword evidence="6 7" id="KW-0998">Cell outer membrane</keyword>
<dbReference type="AlphaFoldDB" id="A0A8G0ZWF9"/>
<keyword evidence="5 7" id="KW-0975">Bacterial flagellum</keyword>
<keyword evidence="4 7" id="KW-0472">Membrane</keyword>
<evidence type="ECO:0000313" key="10">
    <source>
        <dbReference type="Proteomes" id="UP000826300"/>
    </source>
</evidence>
<dbReference type="GO" id="GO:0003774">
    <property type="term" value="F:cytoskeletal motor activity"/>
    <property type="evidence" value="ECO:0007669"/>
    <property type="project" value="InterPro"/>
</dbReference>
<dbReference type="HAMAP" id="MF_00415">
    <property type="entry name" value="FlgH"/>
    <property type="match status" value="1"/>
</dbReference>
<comment type="subcellular location">
    <subcellularLocation>
        <location evidence="7">Cell outer membrane</location>
        <topology evidence="7">Lipid-anchor</topology>
    </subcellularLocation>
    <subcellularLocation>
        <location evidence="7">Bacterial flagellum basal body</location>
    </subcellularLocation>
</comment>
<comment type="function">
    <text evidence="1 7">Assembles around the rod to form the L-ring and probably protects the motor/basal body from shearing forces during rotation.</text>
</comment>
<keyword evidence="9" id="KW-0282">Flagellum</keyword>
<evidence type="ECO:0000256" key="3">
    <source>
        <dbReference type="ARBA" id="ARBA00022729"/>
    </source>
</evidence>
<proteinExistence type="inferred from homology"/>
<sequence length="240" mass="25874">MTRAILLVLLATAACARFDHFGGPPSFSEVERGSQSAAMYTVPVSDTLLDTGPGAESSLWTDGPDSLYADPRAARAGDILTVVIAIDDEAEISNRTDQSREGSEELDIPAFFGLPQRAAAILPDGATLDPAVEISSNSDYQGDGSVRRNEKLTLRIAATVVERLPNGALRIEGQQEVRVNNELRELTVTGFVRSSDISRKNEITYDKIAGARISYGGRGQISDVQMPRYGQQVTDAILPY</sequence>
<dbReference type="NCBIfam" id="NF001305">
    <property type="entry name" value="PRK00249.1-5"/>
    <property type="match status" value="1"/>
</dbReference>
<evidence type="ECO:0000256" key="6">
    <source>
        <dbReference type="ARBA" id="ARBA00023237"/>
    </source>
</evidence>
<dbReference type="GO" id="GO:0009427">
    <property type="term" value="C:bacterial-type flagellum basal body, distal rod, L ring"/>
    <property type="evidence" value="ECO:0007669"/>
    <property type="project" value="InterPro"/>
</dbReference>
<dbReference type="EMBL" id="CP069370">
    <property type="protein sequence ID" value="QYZ69945.1"/>
    <property type="molecule type" value="Genomic_DNA"/>
</dbReference>
<dbReference type="PANTHER" id="PTHR34933:SF1">
    <property type="entry name" value="FLAGELLAR L-RING PROTEIN"/>
    <property type="match status" value="1"/>
</dbReference>
<dbReference type="Pfam" id="PF02107">
    <property type="entry name" value="FlgH"/>
    <property type="match status" value="1"/>
</dbReference>
<dbReference type="Proteomes" id="UP000826300">
    <property type="component" value="Chromosome"/>
</dbReference>
<dbReference type="PANTHER" id="PTHR34933">
    <property type="entry name" value="FLAGELLAR L-RING PROTEIN"/>
    <property type="match status" value="1"/>
</dbReference>
<reference evidence="9" key="1">
    <citation type="submission" date="2021-02" db="EMBL/GenBank/DDBJ databases">
        <title>Rhodobacter shimadae sp. nov., an aerobic anoxygenic phototrophic bacterium isolated from a hot spring.</title>
        <authorList>
            <person name="Muramatsu S."/>
            <person name="Haruta S."/>
            <person name="Hirose S."/>
            <person name="Hanada S."/>
        </authorList>
    </citation>
    <scope>NUCLEOTIDE SEQUENCE</scope>
    <source>
        <strain evidence="9">N10</strain>
    </source>
</reference>
<dbReference type="GO" id="GO:0071973">
    <property type="term" value="P:bacterial-type flagellum-dependent cell motility"/>
    <property type="evidence" value="ECO:0007669"/>
    <property type="project" value="InterPro"/>
</dbReference>
<evidence type="ECO:0000256" key="7">
    <source>
        <dbReference type="HAMAP-Rule" id="MF_00415"/>
    </source>
</evidence>
<dbReference type="PROSITE" id="PS51257">
    <property type="entry name" value="PROKAR_LIPOPROTEIN"/>
    <property type="match status" value="1"/>
</dbReference>
<feature type="signal peptide" evidence="8">
    <location>
        <begin position="1"/>
        <end position="16"/>
    </location>
</feature>